<proteinExistence type="predicted"/>
<dbReference type="SUPFAM" id="SSF51004">
    <property type="entry name" value="C-terminal (heme d1) domain of cytochrome cd1-nitrite reductase"/>
    <property type="match status" value="1"/>
</dbReference>
<name>A0A381QXP7_9ZZZZ</name>
<evidence type="ECO:0008006" key="2">
    <source>
        <dbReference type="Google" id="ProtNLM"/>
    </source>
</evidence>
<gene>
    <name evidence="1" type="ORF">METZ01_LOCUS35167</name>
</gene>
<accession>A0A381QXP7</accession>
<dbReference type="Gene3D" id="2.60.40.1080">
    <property type="match status" value="2"/>
</dbReference>
<sequence>MMKDRILLLVLVLLMAAAPVVAQQQEQATIQLTIEPAELTLALGEKTTLTATVRDAAGNIVDRPVLFFSQARRAVSVNASTGEVEALRPGDYLLTARVPAESTEGTSMPLGRGASAAAEVQITVSIPFPAIDSINFIGLPANYYHSTTVRPEIVIQDVNGGTRTDINAELASSDSSVIEVTEFGLLRMVDEGAATISASAEGVTETIDVRIMNNPVESVRLTVNNTEVRTGDVLQFNATALDGIGSELADMPIEYSFRARTVDHANGSASSGMITEDGRFVADLPGEYTIIASAGNQVAIQTIWVEPRNVKKLVEVVGQGRVSDRKTSDLWVWEGPNGRDYAVTGTWGAEGHAYFWDVTDPTNIYMAATVRIDARTVNDVKVSEDGSICIISREGASNRRNGFVILDCSDIENKGVPILARYDDEMTGGVHNVYIYDEHVYALSSGQRYDVINIEDPTNPHRVGRFELETPGHSIHDVWVENGIAVSSNWTDGIVVVDVGGAGKGGSPQNPVQVGQYTYPSGWNHAGFPYWNADGKFYVFAGDEHFPADRNPQGIDRFSGPAVNAAGWIHVIEFDENYENPKEIARYQVPEGGTHNFWIEDDVLYIGYYNQGLRVVDISGELLGNLYTQGREIAYFVPDDPEGFKANAARTWGTMPFKGLVWVADNNSGLWAIRLVDPEEE</sequence>
<evidence type="ECO:0000313" key="1">
    <source>
        <dbReference type="EMBL" id="SUZ82313.1"/>
    </source>
</evidence>
<reference evidence="1" key="1">
    <citation type="submission" date="2018-05" db="EMBL/GenBank/DDBJ databases">
        <authorList>
            <person name="Lanie J.A."/>
            <person name="Ng W.-L."/>
            <person name="Kazmierczak K.M."/>
            <person name="Andrzejewski T.M."/>
            <person name="Davidsen T.M."/>
            <person name="Wayne K.J."/>
            <person name="Tettelin H."/>
            <person name="Glass J.I."/>
            <person name="Rusch D."/>
            <person name="Podicherti R."/>
            <person name="Tsui H.-C.T."/>
            <person name="Winkler M.E."/>
        </authorList>
    </citation>
    <scope>NUCLEOTIDE SEQUENCE</scope>
</reference>
<dbReference type="InterPro" id="IPR011048">
    <property type="entry name" value="Haem_d1_sf"/>
</dbReference>
<protein>
    <recommendedName>
        <fullName evidence="2">BIG2 domain-containing protein</fullName>
    </recommendedName>
</protein>
<dbReference type="AlphaFoldDB" id="A0A381QXP7"/>
<dbReference type="EMBL" id="UINC01001501">
    <property type="protein sequence ID" value="SUZ82313.1"/>
    <property type="molecule type" value="Genomic_DNA"/>
</dbReference>
<organism evidence="1">
    <name type="scientific">marine metagenome</name>
    <dbReference type="NCBI Taxonomy" id="408172"/>
    <lineage>
        <taxon>unclassified sequences</taxon>
        <taxon>metagenomes</taxon>
        <taxon>ecological metagenomes</taxon>
    </lineage>
</organism>